<reference evidence="5 6" key="1">
    <citation type="submission" date="2020-10" db="EMBL/GenBank/DDBJ databases">
        <title>Ca. Dormibacterota MAGs.</title>
        <authorList>
            <person name="Montgomery K."/>
        </authorList>
    </citation>
    <scope>NUCLEOTIDE SEQUENCE [LARGE SCALE GENOMIC DNA]</scope>
    <source>
        <strain evidence="5">Mitchell_Peninsula_5</strain>
    </source>
</reference>
<dbReference type="EMBL" id="JAEKNN010000016">
    <property type="protein sequence ID" value="MBJ7608465.1"/>
    <property type="molecule type" value="Genomic_DNA"/>
</dbReference>
<dbReference type="GO" id="GO:0006508">
    <property type="term" value="P:proteolysis"/>
    <property type="evidence" value="ECO:0007669"/>
    <property type="project" value="InterPro"/>
</dbReference>
<evidence type="ECO:0000259" key="4">
    <source>
        <dbReference type="Pfam" id="PF00326"/>
    </source>
</evidence>
<evidence type="ECO:0000313" key="5">
    <source>
        <dbReference type="EMBL" id="MBJ7608465.1"/>
    </source>
</evidence>
<accession>A0A934NFD3</accession>
<dbReference type="GO" id="GO:0004806">
    <property type="term" value="F:triacylglycerol lipase activity"/>
    <property type="evidence" value="ECO:0007669"/>
    <property type="project" value="InterPro"/>
</dbReference>
<dbReference type="GO" id="GO:0008236">
    <property type="term" value="F:serine-type peptidase activity"/>
    <property type="evidence" value="ECO:0007669"/>
    <property type="project" value="InterPro"/>
</dbReference>
<keyword evidence="1 5" id="KW-0378">Hydrolase</keyword>
<dbReference type="Pfam" id="PF00326">
    <property type="entry name" value="Peptidase_S9"/>
    <property type="match status" value="1"/>
</dbReference>
<keyword evidence="3" id="KW-0732">Signal</keyword>
<dbReference type="InterPro" id="IPR001375">
    <property type="entry name" value="Peptidase_S9_cat"/>
</dbReference>
<evidence type="ECO:0000256" key="1">
    <source>
        <dbReference type="ARBA" id="ARBA00022801"/>
    </source>
</evidence>
<sequence length="356" mass="37316">MKRRGSVVAGAAAVLVIATAAAGVLHLATANGSSPRGVSAAPSRAVSPPPSPAVSQPVADDPLTIASLQARSYPASTLVPVRSDGDRGGYVNTVVSFQSDGLREYALMSIPDGVRPAGGWPVIILSHGYVDPAAYHTDDNAYVNFISAFARAGYVVIKPDYRGNGESQGVPEGGHLSPVYAYDVLNLVSTLKADGRIDSSRIGLFGHSLGGHEVLRAMVVSKDIKAVVILAGVVGSFYDLFYNWPRTPASMVTPVAVQVTVEDTVIATYGTPMGDPAFWNSASAINYVGATTAAVQVDQDVDDTVVPKVFSDHLAAALQAAGKTVEYNLYPGDDHQFSRNRAAILTSTVAFYRAHL</sequence>
<protein>
    <submittedName>
        <fullName evidence="5">Alpha/beta fold hydrolase</fullName>
    </submittedName>
</protein>
<evidence type="ECO:0000256" key="3">
    <source>
        <dbReference type="SAM" id="SignalP"/>
    </source>
</evidence>
<feature type="chain" id="PRO_5037105217" evidence="3">
    <location>
        <begin position="21"/>
        <end position="356"/>
    </location>
</feature>
<dbReference type="PANTHER" id="PTHR22946:SF9">
    <property type="entry name" value="POLYKETIDE TRANSFERASE AF380"/>
    <property type="match status" value="1"/>
</dbReference>
<dbReference type="PIRSF" id="PIRSF029171">
    <property type="entry name" value="Esterase_LipA"/>
    <property type="match status" value="1"/>
</dbReference>
<evidence type="ECO:0000313" key="6">
    <source>
        <dbReference type="Proteomes" id="UP000614410"/>
    </source>
</evidence>
<comment type="caution">
    <text evidence="5">The sequence shown here is derived from an EMBL/GenBank/DDBJ whole genome shotgun (WGS) entry which is preliminary data.</text>
</comment>
<name>A0A934NFD3_9BACT</name>
<dbReference type="Proteomes" id="UP000614410">
    <property type="component" value="Unassembled WGS sequence"/>
</dbReference>
<dbReference type="SUPFAM" id="SSF53474">
    <property type="entry name" value="alpha/beta-Hydrolases"/>
    <property type="match status" value="1"/>
</dbReference>
<dbReference type="InterPro" id="IPR029058">
    <property type="entry name" value="AB_hydrolase_fold"/>
</dbReference>
<organism evidence="5 6">
    <name type="scientific">Candidatus Amunia macphersoniae</name>
    <dbReference type="NCBI Taxonomy" id="3127014"/>
    <lineage>
        <taxon>Bacteria</taxon>
        <taxon>Bacillati</taxon>
        <taxon>Candidatus Dormiibacterota</taxon>
        <taxon>Candidatus Dormibacteria</taxon>
        <taxon>Candidatus Aeolococcales</taxon>
        <taxon>Candidatus Aeolococcaceae</taxon>
        <taxon>Candidatus Amunia</taxon>
    </lineage>
</organism>
<dbReference type="Gene3D" id="3.40.50.1820">
    <property type="entry name" value="alpha/beta hydrolase"/>
    <property type="match status" value="1"/>
</dbReference>
<proteinExistence type="predicted"/>
<gene>
    <name evidence="5" type="ORF">JF887_03405</name>
</gene>
<feature type="signal peptide" evidence="3">
    <location>
        <begin position="1"/>
        <end position="20"/>
    </location>
</feature>
<feature type="domain" description="Peptidase S9 prolyl oligopeptidase catalytic" evidence="4">
    <location>
        <begin position="147"/>
        <end position="355"/>
    </location>
</feature>
<evidence type="ECO:0000256" key="2">
    <source>
        <dbReference type="SAM" id="MobiDB-lite"/>
    </source>
</evidence>
<dbReference type="AlphaFoldDB" id="A0A934NFD3"/>
<dbReference type="PANTHER" id="PTHR22946">
    <property type="entry name" value="DIENELACTONE HYDROLASE DOMAIN-CONTAINING PROTEIN-RELATED"/>
    <property type="match status" value="1"/>
</dbReference>
<feature type="region of interest" description="Disordered" evidence="2">
    <location>
        <begin position="36"/>
        <end position="58"/>
    </location>
</feature>
<dbReference type="GO" id="GO:0016042">
    <property type="term" value="P:lipid catabolic process"/>
    <property type="evidence" value="ECO:0007669"/>
    <property type="project" value="InterPro"/>
</dbReference>
<dbReference type="InterPro" id="IPR005152">
    <property type="entry name" value="Lipase_secreted"/>
</dbReference>
<dbReference type="InterPro" id="IPR050261">
    <property type="entry name" value="FrsA_esterase"/>
</dbReference>